<dbReference type="EMBL" id="CADIJZ010000006">
    <property type="protein sequence ID" value="CAB3670617.1"/>
    <property type="molecule type" value="Genomic_DNA"/>
</dbReference>
<evidence type="ECO:0000313" key="2">
    <source>
        <dbReference type="Proteomes" id="UP000494205"/>
    </source>
</evidence>
<accession>A0A6J5AIP2</accession>
<reference evidence="1 2" key="1">
    <citation type="submission" date="2020-04" db="EMBL/GenBank/DDBJ databases">
        <authorList>
            <person name="De Canck E."/>
        </authorList>
    </citation>
    <scope>NUCLEOTIDE SEQUENCE [LARGE SCALE GENOMIC DNA]</scope>
    <source>
        <strain evidence="1 2">LMG 27174</strain>
    </source>
</reference>
<gene>
    <name evidence="1" type="ORF">LMG27174_02135</name>
</gene>
<organism evidence="1 2">
    <name type="scientific">Paraburkholderia rhynchosiae</name>
    <dbReference type="NCBI Taxonomy" id="487049"/>
    <lineage>
        <taxon>Bacteria</taxon>
        <taxon>Pseudomonadati</taxon>
        <taxon>Pseudomonadota</taxon>
        <taxon>Betaproteobacteria</taxon>
        <taxon>Burkholderiales</taxon>
        <taxon>Burkholderiaceae</taxon>
        <taxon>Paraburkholderia</taxon>
    </lineage>
</organism>
<proteinExistence type="predicted"/>
<protein>
    <submittedName>
        <fullName evidence="1">Uncharacterized protein</fullName>
    </submittedName>
</protein>
<sequence length="53" mass="6029">MIYVVEQSDSVPLRAWFAYDDFERKVAASDPLSLAEINDEVTPRELLALVDDD</sequence>
<evidence type="ECO:0000313" key="1">
    <source>
        <dbReference type="EMBL" id="CAB3670617.1"/>
    </source>
</evidence>
<dbReference type="Proteomes" id="UP000494205">
    <property type="component" value="Unassembled WGS sequence"/>
</dbReference>
<dbReference type="AlphaFoldDB" id="A0A6J5AIP2"/>
<name>A0A6J5AIP2_9BURK</name>
<dbReference type="RefSeq" id="WP_158244471.1">
    <property type="nucleotide sequence ID" value="NZ_CADIJZ010000006.1"/>
</dbReference>
<dbReference type="OrthoDB" id="9096507at2"/>